<proteinExistence type="predicted"/>
<comment type="caution">
    <text evidence="1">The sequence shown here is derived from an EMBL/GenBank/DDBJ whole genome shotgun (WGS) entry which is preliminary data.</text>
</comment>
<gene>
    <name evidence="1" type="ORF">HPB50_000267</name>
</gene>
<keyword evidence="2" id="KW-1185">Reference proteome</keyword>
<reference evidence="1" key="1">
    <citation type="submission" date="2020-05" db="EMBL/GenBank/DDBJ databases">
        <title>Large-scale comparative analyses of tick genomes elucidate their genetic diversity and vector capacities.</title>
        <authorList>
            <person name="Jia N."/>
            <person name="Wang J."/>
            <person name="Shi W."/>
            <person name="Du L."/>
            <person name="Sun Y."/>
            <person name="Zhan W."/>
            <person name="Jiang J."/>
            <person name="Wang Q."/>
            <person name="Zhang B."/>
            <person name="Ji P."/>
            <person name="Sakyi L.B."/>
            <person name="Cui X."/>
            <person name="Yuan T."/>
            <person name="Jiang B."/>
            <person name="Yang W."/>
            <person name="Lam T.T.-Y."/>
            <person name="Chang Q."/>
            <person name="Ding S."/>
            <person name="Wang X."/>
            <person name="Zhu J."/>
            <person name="Ruan X."/>
            <person name="Zhao L."/>
            <person name="Wei J."/>
            <person name="Que T."/>
            <person name="Du C."/>
            <person name="Cheng J."/>
            <person name="Dai P."/>
            <person name="Han X."/>
            <person name="Huang E."/>
            <person name="Gao Y."/>
            <person name="Liu J."/>
            <person name="Shao H."/>
            <person name="Ye R."/>
            <person name="Li L."/>
            <person name="Wei W."/>
            <person name="Wang X."/>
            <person name="Wang C."/>
            <person name="Yang T."/>
            <person name="Huo Q."/>
            <person name="Li W."/>
            <person name="Guo W."/>
            <person name="Chen H."/>
            <person name="Zhou L."/>
            <person name="Ni X."/>
            <person name="Tian J."/>
            <person name="Zhou Y."/>
            <person name="Sheng Y."/>
            <person name="Liu T."/>
            <person name="Pan Y."/>
            <person name="Xia L."/>
            <person name="Li J."/>
            <person name="Zhao F."/>
            <person name="Cao W."/>
        </authorList>
    </citation>
    <scope>NUCLEOTIDE SEQUENCE</scope>
    <source>
        <strain evidence="1">Hyas-2018</strain>
    </source>
</reference>
<protein>
    <submittedName>
        <fullName evidence="1">Uncharacterized protein</fullName>
    </submittedName>
</protein>
<evidence type="ECO:0000313" key="1">
    <source>
        <dbReference type="EMBL" id="KAH6929450.1"/>
    </source>
</evidence>
<dbReference type="EMBL" id="CM023485">
    <property type="protein sequence ID" value="KAH6929450.1"/>
    <property type="molecule type" value="Genomic_DNA"/>
</dbReference>
<organism evidence="1 2">
    <name type="scientific">Hyalomma asiaticum</name>
    <name type="common">Tick</name>
    <dbReference type="NCBI Taxonomy" id="266040"/>
    <lineage>
        <taxon>Eukaryota</taxon>
        <taxon>Metazoa</taxon>
        <taxon>Ecdysozoa</taxon>
        <taxon>Arthropoda</taxon>
        <taxon>Chelicerata</taxon>
        <taxon>Arachnida</taxon>
        <taxon>Acari</taxon>
        <taxon>Parasitiformes</taxon>
        <taxon>Ixodida</taxon>
        <taxon>Ixodoidea</taxon>
        <taxon>Ixodidae</taxon>
        <taxon>Hyalomminae</taxon>
        <taxon>Hyalomma</taxon>
    </lineage>
</organism>
<dbReference type="Proteomes" id="UP000821845">
    <property type="component" value="Chromosome 5"/>
</dbReference>
<accession>A0ACB7S4M8</accession>
<evidence type="ECO:0000313" key="2">
    <source>
        <dbReference type="Proteomes" id="UP000821845"/>
    </source>
</evidence>
<sequence>MSQARARWQSRRVGCHRRSSSNHHQHTRTVDQGEPSRLVLRSPSPLAPSAKRRGNSSNSGYSHRLLARRSIHTAGAATARRLQQTRRQRKETSRRPLTSPASM</sequence>
<name>A0ACB7S4M8_HYAAI</name>